<keyword evidence="3" id="KW-0597">Phosphoprotein</keyword>
<reference evidence="20 21" key="1">
    <citation type="submission" date="2012-08" db="EMBL/GenBank/DDBJ databases">
        <title>Oryza genome evolution.</title>
        <authorList>
            <person name="Wing R.A."/>
        </authorList>
    </citation>
    <scope>NUCLEOTIDE SEQUENCE</scope>
</reference>
<proteinExistence type="predicted"/>
<dbReference type="FunFam" id="3.30.200.20:FF:000177">
    <property type="entry name" value="Cysteine-rich receptor-like protein kinase 2"/>
    <property type="match status" value="1"/>
</dbReference>
<evidence type="ECO:0000259" key="18">
    <source>
        <dbReference type="PROSITE" id="PS50011"/>
    </source>
</evidence>
<dbReference type="InterPro" id="IPR008271">
    <property type="entry name" value="Ser/Thr_kinase_AS"/>
</dbReference>
<dbReference type="InterPro" id="IPR017441">
    <property type="entry name" value="Protein_kinase_ATP_BS"/>
</dbReference>
<dbReference type="InterPro" id="IPR011009">
    <property type="entry name" value="Kinase-like_dom_sf"/>
</dbReference>
<feature type="signal peptide" evidence="17">
    <location>
        <begin position="1"/>
        <end position="23"/>
    </location>
</feature>
<feature type="domain" description="Gnk2-homologous" evidence="19">
    <location>
        <begin position="20"/>
        <end position="127"/>
    </location>
</feature>
<keyword evidence="14" id="KW-0325">Glycoprotein</keyword>
<evidence type="ECO:0000256" key="11">
    <source>
        <dbReference type="ARBA" id="ARBA00022989"/>
    </source>
</evidence>
<dbReference type="InterPro" id="IPR038408">
    <property type="entry name" value="GNK2_sf"/>
</dbReference>
<dbReference type="InterPro" id="IPR001245">
    <property type="entry name" value="Ser-Thr/Tyr_kinase_cat_dom"/>
</dbReference>
<dbReference type="PANTHER" id="PTHR27002:SF911">
    <property type="entry name" value="OS07G0538700 PROTEIN"/>
    <property type="match status" value="1"/>
</dbReference>
<feature type="domain" description="Protein kinase" evidence="18">
    <location>
        <begin position="350"/>
        <end position="631"/>
    </location>
</feature>
<keyword evidence="10 15" id="KW-0067">ATP-binding</keyword>
<feature type="binding site" evidence="15">
    <location>
        <position position="379"/>
    </location>
    <ligand>
        <name>ATP</name>
        <dbReference type="ChEBI" id="CHEBI:30616"/>
    </ligand>
</feature>
<evidence type="ECO:0000256" key="6">
    <source>
        <dbReference type="ARBA" id="ARBA00022729"/>
    </source>
</evidence>
<dbReference type="HOGENOM" id="CLU_000288_35_7_1"/>
<reference evidence="20" key="3">
    <citation type="submission" date="2015-04" db="UniProtKB">
        <authorList>
            <consortium name="EnsemblPlants"/>
        </authorList>
    </citation>
    <scope>IDENTIFICATION</scope>
</reference>
<organism evidence="20 21">
    <name type="scientific">Leersia perrieri</name>
    <dbReference type="NCBI Taxonomy" id="77586"/>
    <lineage>
        <taxon>Eukaryota</taxon>
        <taxon>Viridiplantae</taxon>
        <taxon>Streptophyta</taxon>
        <taxon>Embryophyta</taxon>
        <taxon>Tracheophyta</taxon>
        <taxon>Spermatophyta</taxon>
        <taxon>Magnoliopsida</taxon>
        <taxon>Liliopsida</taxon>
        <taxon>Poales</taxon>
        <taxon>Poaceae</taxon>
        <taxon>BOP clade</taxon>
        <taxon>Oryzoideae</taxon>
        <taxon>Oryzeae</taxon>
        <taxon>Oryzinae</taxon>
        <taxon>Leersia</taxon>
    </lineage>
</organism>
<evidence type="ECO:0000256" key="15">
    <source>
        <dbReference type="PROSITE-ProRule" id="PRU10141"/>
    </source>
</evidence>
<keyword evidence="13" id="KW-0675">Receptor</keyword>
<evidence type="ECO:0000256" key="12">
    <source>
        <dbReference type="ARBA" id="ARBA00023136"/>
    </source>
</evidence>
<comment type="subcellular location">
    <subcellularLocation>
        <location evidence="1">Membrane</location>
        <topology evidence="1">Single-pass membrane protein</topology>
    </subcellularLocation>
</comment>
<dbReference type="PANTHER" id="PTHR27002">
    <property type="entry name" value="RECEPTOR-LIKE SERINE/THREONINE-PROTEIN KINASE SD1-8"/>
    <property type="match status" value="1"/>
</dbReference>
<dbReference type="FunFam" id="1.10.510.10:FF:000343">
    <property type="entry name" value="Cysteine-rich receptor-like protein kinase 28"/>
    <property type="match status" value="1"/>
</dbReference>
<evidence type="ECO:0000256" key="3">
    <source>
        <dbReference type="ARBA" id="ARBA00022553"/>
    </source>
</evidence>
<protein>
    <recommendedName>
        <fullName evidence="22">Protein kinase domain-containing protein</fullName>
    </recommendedName>
</protein>
<dbReference type="SUPFAM" id="SSF56112">
    <property type="entry name" value="Protein kinase-like (PK-like)"/>
    <property type="match status" value="1"/>
</dbReference>
<evidence type="ECO:0000256" key="4">
    <source>
        <dbReference type="ARBA" id="ARBA00022679"/>
    </source>
</evidence>
<dbReference type="PROSITE" id="PS00108">
    <property type="entry name" value="PROTEIN_KINASE_ST"/>
    <property type="match status" value="1"/>
</dbReference>
<evidence type="ECO:0000313" key="20">
    <source>
        <dbReference type="EnsemblPlants" id="LPERR07G14870.1"/>
    </source>
</evidence>
<dbReference type="AlphaFoldDB" id="A0A0D9WZW0"/>
<dbReference type="EnsemblPlants" id="LPERR07G14870.1">
    <property type="protein sequence ID" value="LPERR07G14870.1"/>
    <property type="gene ID" value="LPERR07G14870"/>
</dbReference>
<dbReference type="STRING" id="77586.A0A0D9WZW0"/>
<dbReference type="CDD" id="cd23509">
    <property type="entry name" value="Gnk2-like"/>
    <property type="match status" value="2"/>
</dbReference>
<evidence type="ECO:0008006" key="22">
    <source>
        <dbReference type="Google" id="ProtNLM"/>
    </source>
</evidence>
<keyword evidence="8 15" id="KW-0547">Nucleotide-binding</keyword>
<dbReference type="GO" id="GO:0005524">
    <property type="term" value="F:ATP binding"/>
    <property type="evidence" value="ECO:0007669"/>
    <property type="project" value="UniProtKB-UniRule"/>
</dbReference>
<dbReference type="PROSITE" id="PS00107">
    <property type="entry name" value="PROTEIN_KINASE_ATP"/>
    <property type="match status" value="1"/>
</dbReference>
<dbReference type="Gene3D" id="1.10.510.10">
    <property type="entry name" value="Transferase(Phosphotransferase) domain 1"/>
    <property type="match status" value="1"/>
</dbReference>
<dbReference type="Pfam" id="PF01657">
    <property type="entry name" value="Stress-antifung"/>
    <property type="match status" value="2"/>
</dbReference>
<dbReference type="Gene3D" id="3.30.430.20">
    <property type="entry name" value="Gnk2 domain, C-X8-C-X2-C motif"/>
    <property type="match status" value="2"/>
</dbReference>
<keyword evidence="9" id="KW-0418">Kinase</keyword>
<keyword evidence="4" id="KW-0808">Transferase</keyword>
<dbReference type="Pfam" id="PF07714">
    <property type="entry name" value="PK_Tyr_Ser-Thr"/>
    <property type="match status" value="1"/>
</dbReference>
<dbReference type="SMART" id="SM00220">
    <property type="entry name" value="S_TKc"/>
    <property type="match status" value="1"/>
</dbReference>
<sequence length="642" mass="70505">MLAGYGILAVVVAVLMLPSGTPAEMFECEMGVTSTYQSNRTFEANLNLLAANVSSAPAGYAVATVGAAPDQVYGLALCRGDVVVANASACRACVAAAYADGKRNCSGVSGVTMYEDACVVRFSRQRFMDSLNADQWNVEAMIWRQEVSPSSVKVPEVGWFNAAVTKILAALINNAVAATGNSSTMKYFVTGEVKDFDPKIYGFAQCVPELTSKQCNECLTTLLFYEKQAYLGKSLLWVRTNSVWCRLTYDLQPFYGGRAMLQVSAPPSPPAVETPVLIPGPGAGKRKSVAGIVAGVASSVVVLLILSIFAYVFFRRRTKVTQTEHSLKKITRGQCMIFDLSVLQQATENFSQNNKLGEGGFGAVYKGVLSDGHEVAVKKLVGTTEHGLDQLHNEIQLLAELQHKNLVRLQGFCLHQGQTLLVYEYVKNRSLDNFIFDTSRENALKWDQQYNIILGIAKGILYLHEDSSLRIIHRDLKSNNILLGDDMEPKIADFGLARLLAEGHTHTMTSRIVGTYGYMAPEYALDGNVSTKIDIFSFGVLVLEILTRIRNRHSDHHDLASEVWNCWTKGTVTKMVDQSLDGFSEKQALRCIHIGLLCVQSDPDDRPHISSVIFMLTRENTELQPPAQPAFFFETESASSSP</sequence>
<dbReference type="eggNOG" id="ENOG502QWDY">
    <property type="taxonomic scope" value="Eukaryota"/>
</dbReference>
<keyword evidence="11 16" id="KW-1133">Transmembrane helix</keyword>
<evidence type="ECO:0000256" key="1">
    <source>
        <dbReference type="ARBA" id="ARBA00004167"/>
    </source>
</evidence>
<dbReference type="PROSITE" id="PS51473">
    <property type="entry name" value="GNK2"/>
    <property type="match status" value="2"/>
</dbReference>
<feature type="domain" description="Gnk2-homologous" evidence="19">
    <location>
        <begin position="142"/>
        <end position="254"/>
    </location>
</feature>
<evidence type="ECO:0000256" key="9">
    <source>
        <dbReference type="ARBA" id="ARBA00022777"/>
    </source>
</evidence>
<dbReference type="CDD" id="cd14066">
    <property type="entry name" value="STKc_IRAK"/>
    <property type="match status" value="1"/>
</dbReference>
<keyword evidence="12 16" id="KW-0472">Membrane</keyword>
<feature type="chain" id="PRO_5002349768" description="Protein kinase domain-containing protein" evidence="17">
    <location>
        <begin position="24"/>
        <end position="642"/>
    </location>
</feature>
<keyword evidence="21" id="KW-1185">Reference proteome</keyword>
<reference evidence="21" key="2">
    <citation type="submission" date="2013-12" db="EMBL/GenBank/DDBJ databases">
        <authorList>
            <person name="Yu Y."/>
            <person name="Lee S."/>
            <person name="de Baynast K."/>
            <person name="Wissotski M."/>
            <person name="Liu L."/>
            <person name="Talag J."/>
            <person name="Goicoechea J."/>
            <person name="Angelova A."/>
            <person name="Jetty R."/>
            <person name="Kudrna D."/>
            <person name="Golser W."/>
            <person name="Rivera L."/>
            <person name="Zhang J."/>
            <person name="Wing R."/>
        </authorList>
    </citation>
    <scope>NUCLEOTIDE SEQUENCE</scope>
</reference>
<evidence type="ECO:0000313" key="21">
    <source>
        <dbReference type="Proteomes" id="UP000032180"/>
    </source>
</evidence>
<evidence type="ECO:0000256" key="8">
    <source>
        <dbReference type="ARBA" id="ARBA00022741"/>
    </source>
</evidence>
<evidence type="ECO:0000256" key="16">
    <source>
        <dbReference type="SAM" id="Phobius"/>
    </source>
</evidence>
<dbReference type="GO" id="GO:0005886">
    <property type="term" value="C:plasma membrane"/>
    <property type="evidence" value="ECO:0007669"/>
    <property type="project" value="TreeGrafter"/>
</dbReference>
<evidence type="ECO:0000256" key="14">
    <source>
        <dbReference type="ARBA" id="ARBA00023180"/>
    </source>
</evidence>
<dbReference type="InterPro" id="IPR000719">
    <property type="entry name" value="Prot_kinase_dom"/>
</dbReference>
<evidence type="ECO:0000256" key="5">
    <source>
        <dbReference type="ARBA" id="ARBA00022692"/>
    </source>
</evidence>
<keyword evidence="7" id="KW-0677">Repeat</keyword>
<evidence type="ECO:0000256" key="13">
    <source>
        <dbReference type="ARBA" id="ARBA00023170"/>
    </source>
</evidence>
<keyword evidence="2" id="KW-0723">Serine/threonine-protein kinase</keyword>
<dbReference type="Proteomes" id="UP000032180">
    <property type="component" value="Chromosome 7"/>
</dbReference>
<evidence type="ECO:0000256" key="10">
    <source>
        <dbReference type="ARBA" id="ARBA00022840"/>
    </source>
</evidence>
<accession>A0A0D9WZW0</accession>
<feature type="transmembrane region" description="Helical" evidence="16">
    <location>
        <begin position="289"/>
        <end position="314"/>
    </location>
</feature>
<dbReference type="Gramene" id="LPERR07G14870.1">
    <property type="protein sequence ID" value="LPERR07G14870.1"/>
    <property type="gene ID" value="LPERR07G14870"/>
</dbReference>
<evidence type="ECO:0000256" key="17">
    <source>
        <dbReference type="SAM" id="SignalP"/>
    </source>
</evidence>
<dbReference type="PROSITE" id="PS50011">
    <property type="entry name" value="PROTEIN_KINASE_DOM"/>
    <property type="match status" value="1"/>
</dbReference>
<dbReference type="InterPro" id="IPR002902">
    <property type="entry name" value="GNK2"/>
</dbReference>
<keyword evidence="5 16" id="KW-0812">Transmembrane</keyword>
<evidence type="ECO:0000256" key="7">
    <source>
        <dbReference type="ARBA" id="ARBA00022737"/>
    </source>
</evidence>
<evidence type="ECO:0000259" key="19">
    <source>
        <dbReference type="PROSITE" id="PS51473"/>
    </source>
</evidence>
<keyword evidence="6 17" id="KW-0732">Signal</keyword>
<name>A0A0D9WZW0_9ORYZ</name>
<dbReference type="GO" id="GO:0004674">
    <property type="term" value="F:protein serine/threonine kinase activity"/>
    <property type="evidence" value="ECO:0007669"/>
    <property type="project" value="UniProtKB-KW"/>
</dbReference>
<dbReference type="Gene3D" id="3.30.200.20">
    <property type="entry name" value="Phosphorylase Kinase, domain 1"/>
    <property type="match status" value="1"/>
</dbReference>
<evidence type="ECO:0000256" key="2">
    <source>
        <dbReference type="ARBA" id="ARBA00022527"/>
    </source>
</evidence>